<dbReference type="InterPro" id="IPR001878">
    <property type="entry name" value="Znf_CCHC"/>
</dbReference>
<evidence type="ECO:0000256" key="1">
    <source>
        <dbReference type="PROSITE-ProRule" id="PRU00047"/>
    </source>
</evidence>
<dbReference type="PANTHER" id="PTHR31286:SF180">
    <property type="entry name" value="OS10G0362600 PROTEIN"/>
    <property type="match status" value="1"/>
</dbReference>
<keyword evidence="4" id="KW-1185">Reference proteome</keyword>
<keyword evidence="1" id="KW-0863">Zinc-finger</keyword>
<protein>
    <recommendedName>
        <fullName evidence="2">CCHC-type domain-containing protein</fullName>
    </recommendedName>
</protein>
<dbReference type="GO" id="GO:0008270">
    <property type="term" value="F:zinc ion binding"/>
    <property type="evidence" value="ECO:0007669"/>
    <property type="project" value="UniProtKB-KW"/>
</dbReference>
<gene>
    <name evidence="3" type="ORF">LIER_10184</name>
</gene>
<dbReference type="InterPro" id="IPR040256">
    <property type="entry name" value="At4g02000-like"/>
</dbReference>
<name>A0AAV3PKP3_LITER</name>
<proteinExistence type="predicted"/>
<dbReference type="AlphaFoldDB" id="A0AAV3PKP3"/>
<dbReference type="EMBL" id="BAABME010001793">
    <property type="protein sequence ID" value="GAA0151472.1"/>
    <property type="molecule type" value="Genomic_DNA"/>
</dbReference>
<keyword evidence="1" id="KW-0479">Metal-binding</keyword>
<dbReference type="SUPFAM" id="SSF57756">
    <property type="entry name" value="Retrovirus zinc finger-like domains"/>
    <property type="match status" value="1"/>
</dbReference>
<organism evidence="3 4">
    <name type="scientific">Lithospermum erythrorhizon</name>
    <name type="common">Purple gromwell</name>
    <name type="synonym">Lithospermum officinale var. erythrorhizon</name>
    <dbReference type="NCBI Taxonomy" id="34254"/>
    <lineage>
        <taxon>Eukaryota</taxon>
        <taxon>Viridiplantae</taxon>
        <taxon>Streptophyta</taxon>
        <taxon>Embryophyta</taxon>
        <taxon>Tracheophyta</taxon>
        <taxon>Spermatophyta</taxon>
        <taxon>Magnoliopsida</taxon>
        <taxon>eudicotyledons</taxon>
        <taxon>Gunneridae</taxon>
        <taxon>Pentapetalae</taxon>
        <taxon>asterids</taxon>
        <taxon>lamiids</taxon>
        <taxon>Boraginales</taxon>
        <taxon>Boraginaceae</taxon>
        <taxon>Boraginoideae</taxon>
        <taxon>Lithospermeae</taxon>
        <taxon>Lithospermum</taxon>
    </lineage>
</organism>
<dbReference type="PANTHER" id="PTHR31286">
    <property type="entry name" value="GLYCINE-RICH CELL WALL STRUCTURAL PROTEIN 1.8-LIKE"/>
    <property type="match status" value="1"/>
</dbReference>
<sequence length="236" mass="27397">MDAAIIKSLLKCNLNGNELKPIRLEVEDLAEGIIECELSVYAKVLTLKKSFVSGPILHIFFPTFAVKKRVVDSGPWCFNSQLLVMKDWIRGEDPLDFRFDECTFWIHVRVLNSKFFTWDVASKLANSFPACEEFQLDEEVVTSYLAYKRLPHPCFKCGRLGHLICQCPELREGADPKKEYVYDMWIKAPMEKSWVVFKLNDETEDCLPLRLGEQLSEQPSFSTRMVRGERTWETNQ</sequence>
<dbReference type="PROSITE" id="PS50158">
    <property type="entry name" value="ZF_CCHC"/>
    <property type="match status" value="1"/>
</dbReference>
<feature type="domain" description="CCHC-type" evidence="2">
    <location>
        <begin position="154"/>
        <end position="169"/>
    </location>
</feature>
<dbReference type="Proteomes" id="UP001454036">
    <property type="component" value="Unassembled WGS sequence"/>
</dbReference>
<evidence type="ECO:0000313" key="4">
    <source>
        <dbReference type="Proteomes" id="UP001454036"/>
    </source>
</evidence>
<keyword evidence="1" id="KW-0862">Zinc</keyword>
<comment type="caution">
    <text evidence="3">The sequence shown here is derived from an EMBL/GenBank/DDBJ whole genome shotgun (WGS) entry which is preliminary data.</text>
</comment>
<evidence type="ECO:0000259" key="2">
    <source>
        <dbReference type="PROSITE" id="PS50158"/>
    </source>
</evidence>
<dbReference type="GO" id="GO:0003676">
    <property type="term" value="F:nucleic acid binding"/>
    <property type="evidence" value="ECO:0007669"/>
    <property type="project" value="InterPro"/>
</dbReference>
<accession>A0AAV3PKP3</accession>
<dbReference type="InterPro" id="IPR036875">
    <property type="entry name" value="Znf_CCHC_sf"/>
</dbReference>
<evidence type="ECO:0000313" key="3">
    <source>
        <dbReference type="EMBL" id="GAA0151472.1"/>
    </source>
</evidence>
<reference evidence="3 4" key="1">
    <citation type="submission" date="2024-01" db="EMBL/GenBank/DDBJ databases">
        <title>The complete chloroplast genome sequence of Lithospermum erythrorhizon: insights into the phylogenetic relationship among Boraginaceae species and the maternal lineages of purple gromwells.</title>
        <authorList>
            <person name="Okada T."/>
            <person name="Watanabe K."/>
        </authorList>
    </citation>
    <scope>NUCLEOTIDE SEQUENCE [LARGE SCALE GENOMIC DNA]</scope>
</reference>